<protein>
    <recommendedName>
        <fullName evidence="1">Dipeptidase</fullName>
        <ecNumber evidence="1">3.4.-.-</ecNumber>
    </recommendedName>
</protein>
<dbReference type="PANTHER" id="PTHR12994">
    <property type="entry name" value="SECERNIN"/>
    <property type="match status" value="1"/>
</dbReference>
<accession>A0A6L5YE14</accession>
<evidence type="ECO:0000313" key="3">
    <source>
        <dbReference type="EMBL" id="MST56333.1"/>
    </source>
</evidence>
<evidence type="ECO:0000313" key="4">
    <source>
        <dbReference type="Proteomes" id="UP000473699"/>
    </source>
</evidence>
<dbReference type="GO" id="GO:0070004">
    <property type="term" value="F:cysteine-type exopeptidase activity"/>
    <property type="evidence" value="ECO:0007669"/>
    <property type="project" value="InterPro"/>
</dbReference>
<dbReference type="InterPro" id="IPR005322">
    <property type="entry name" value="Peptidase_C69"/>
</dbReference>
<dbReference type="PROSITE" id="PS51257">
    <property type="entry name" value="PROKAR_LIPOPROTEIN"/>
    <property type="match status" value="1"/>
</dbReference>
<organism evidence="3 4">
    <name type="scientific">Pyramidobacter porci</name>
    <dbReference type="NCBI Taxonomy" id="2605789"/>
    <lineage>
        <taxon>Bacteria</taxon>
        <taxon>Thermotogati</taxon>
        <taxon>Synergistota</taxon>
        <taxon>Synergistia</taxon>
        <taxon>Synergistales</taxon>
        <taxon>Dethiosulfovibrionaceae</taxon>
        <taxon>Pyramidobacter</taxon>
    </lineage>
</organism>
<feature type="signal peptide" evidence="2">
    <location>
        <begin position="1"/>
        <end position="23"/>
    </location>
</feature>
<evidence type="ECO:0000256" key="2">
    <source>
        <dbReference type="SAM" id="SignalP"/>
    </source>
</evidence>
<dbReference type="AlphaFoldDB" id="A0A6L5YE14"/>
<keyword evidence="1" id="KW-0378">Hydrolase</keyword>
<dbReference type="Proteomes" id="UP000473699">
    <property type="component" value="Unassembled WGS sequence"/>
</dbReference>
<dbReference type="GO" id="GO:0006508">
    <property type="term" value="P:proteolysis"/>
    <property type="evidence" value="ECO:0007669"/>
    <property type="project" value="UniProtKB-KW"/>
</dbReference>
<dbReference type="RefSeq" id="WP_154529416.1">
    <property type="nucleotide sequence ID" value="NZ_VUNH01000011.1"/>
</dbReference>
<dbReference type="PANTHER" id="PTHR12994:SF17">
    <property type="entry name" value="LD30995P"/>
    <property type="match status" value="1"/>
</dbReference>
<dbReference type="GO" id="GO:0016805">
    <property type="term" value="F:dipeptidase activity"/>
    <property type="evidence" value="ECO:0007669"/>
    <property type="project" value="UniProtKB-KW"/>
</dbReference>
<comment type="catalytic activity">
    <reaction evidence="1">
        <text>an L-aminoacyl-L-amino acid + H2O = 2 an L-alpha-amino acid</text>
        <dbReference type="Rhea" id="RHEA:48940"/>
        <dbReference type="ChEBI" id="CHEBI:15377"/>
        <dbReference type="ChEBI" id="CHEBI:59869"/>
        <dbReference type="ChEBI" id="CHEBI:77460"/>
    </reaction>
</comment>
<proteinExistence type="inferred from homology"/>
<keyword evidence="1" id="KW-0645">Protease</keyword>
<sequence length="555" mass="61791">MKRISTTLFAGAALLAAASASVACTPMGVGPKATADGSILVAHTCDSWYDARVRVVPGGEHQPGEMVDVKIVSCMDSRPGRSLTVAGQIPQVERTYTYFHIGYPFLNEHQVMIGEHTWTGRDEVQSASGLFYIENLEALGLQRGKTAREVIKVMGELAEKYGYGDGGEGLVISDGKELWVFEICGAGLLWTKDSGKPGAIWAARRVPDDEFFVGANRSRLGVIDFNDKDNYMYSANITALAEEMGWWKKGDPFNFSHIFDNGSYGEAAKNSFGSSRREWRAFDIVAPSLKLTPGSGLQDYPFSVKPDHKLTVQDLEKIYSDHLEGTPYDMTKGLAAGPFGSPARFRPQKPKHDMEDRKAWASWERAIAVPQCSYSFIGQTRADLPAAIGGVLWFGLAAPDTTVYTPIYAGVTELPKNWGDNDRVNFNTENPWWAFNFVQQWAQHRWDMMYPEIRAKKAAIEQRTFDAQPGIEKLALDLYAKDPAAAKAFLTNYCATNMKALEKDWWGFAAYLVSKYGQMPFYIEDNKIKQPGYNPEWLKAVDFGNTMADDVKNGR</sequence>
<evidence type="ECO:0000256" key="1">
    <source>
        <dbReference type="RuleBase" id="RU364089"/>
    </source>
</evidence>
<feature type="chain" id="PRO_5026749312" description="Dipeptidase" evidence="2">
    <location>
        <begin position="24"/>
        <end position="555"/>
    </location>
</feature>
<name>A0A6L5YE14_9BACT</name>
<comment type="similarity">
    <text evidence="1">Belongs to the peptidase C69 family.</text>
</comment>
<dbReference type="EC" id="3.4.-.-" evidence="1"/>
<dbReference type="EMBL" id="VUNH01000011">
    <property type="protein sequence ID" value="MST56333.1"/>
    <property type="molecule type" value="Genomic_DNA"/>
</dbReference>
<keyword evidence="4" id="KW-1185">Reference proteome</keyword>
<keyword evidence="2" id="KW-0732">Signal</keyword>
<keyword evidence="1" id="KW-0224">Dipeptidase</keyword>
<comment type="caution">
    <text evidence="3">The sequence shown here is derived from an EMBL/GenBank/DDBJ whole genome shotgun (WGS) entry which is preliminary data.</text>
</comment>
<dbReference type="Pfam" id="PF03577">
    <property type="entry name" value="Peptidase_C69"/>
    <property type="match status" value="1"/>
</dbReference>
<gene>
    <name evidence="3" type="ORF">FYJ74_09850</name>
</gene>
<reference evidence="3 4" key="1">
    <citation type="submission" date="2019-08" db="EMBL/GenBank/DDBJ databases">
        <title>In-depth cultivation of the pig gut microbiome towards novel bacterial diversity and tailored functional studies.</title>
        <authorList>
            <person name="Wylensek D."/>
            <person name="Hitch T.C.A."/>
            <person name="Clavel T."/>
        </authorList>
    </citation>
    <scope>NUCLEOTIDE SEQUENCE [LARGE SCALE GENOMIC DNA]</scope>
    <source>
        <strain evidence="3 4">SM-530-WT-4B</strain>
    </source>
</reference>